<dbReference type="InterPro" id="IPR032466">
    <property type="entry name" value="Metal_Hydrolase"/>
</dbReference>
<feature type="binding site" evidence="7">
    <location>
        <position position="138"/>
    </location>
    <ligand>
        <name>4-imidazolone-5-propanoate</name>
        <dbReference type="ChEBI" id="CHEBI:77893"/>
    </ligand>
</feature>
<dbReference type="GO" id="GO:0008270">
    <property type="term" value="F:zinc ion binding"/>
    <property type="evidence" value="ECO:0007669"/>
    <property type="project" value="UniProtKB-UniRule"/>
</dbReference>
<name>A0A1C6RUD0_9ACTN</name>
<feature type="binding site" evidence="7">
    <location>
        <position position="228"/>
    </location>
    <ligand>
        <name>Zn(2+)</name>
        <dbReference type="ChEBI" id="CHEBI:29105"/>
    </ligand>
</feature>
<dbReference type="EC" id="3.5.2.7" evidence="1 7"/>
<dbReference type="HAMAP" id="MF_00372">
    <property type="entry name" value="HutI"/>
    <property type="match status" value="1"/>
</dbReference>
<feature type="binding site" evidence="7">
    <location>
        <position position="73"/>
    </location>
    <ligand>
        <name>Fe(3+)</name>
        <dbReference type="ChEBI" id="CHEBI:29034"/>
    </ligand>
</feature>
<proteinExistence type="inferred from homology"/>
<comment type="function">
    <text evidence="7">Catalyzes the hydrolytic cleavage of the carbon-nitrogen bond in imidazolone-5-propanoate to yield N-formimidoyl-L-glutamate. It is the third step in the universal histidine degradation pathway.</text>
</comment>
<gene>
    <name evidence="7" type="primary">hutI</name>
    <name evidence="9" type="ORF">GA0070624_2069</name>
</gene>
<feature type="binding site" evidence="7">
    <location>
        <position position="309"/>
    </location>
    <ligand>
        <name>Zn(2+)</name>
        <dbReference type="ChEBI" id="CHEBI:29105"/>
    </ligand>
</feature>
<dbReference type="RefSeq" id="WP_091339468.1">
    <property type="nucleotide sequence ID" value="NZ_FMHV01000002.1"/>
</dbReference>
<feature type="binding site" evidence="7">
    <location>
        <position position="71"/>
    </location>
    <ligand>
        <name>Zn(2+)</name>
        <dbReference type="ChEBI" id="CHEBI:29105"/>
    </ligand>
</feature>
<dbReference type="GO" id="GO:0050480">
    <property type="term" value="F:imidazolonepropionase activity"/>
    <property type="evidence" value="ECO:0007669"/>
    <property type="project" value="UniProtKB-UniRule"/>
</dbReference>
<feature type="binding site" evidence="7">
    <location>
        <position position="80"/>
    </location>
    <ligand>
        <name>4-imidazolone-5-propanoate</name>
        <dbReference type="ChEBI" id="CHEBI:77893"/>
    </ligand>
</feature>
<sequence length="399" mass="41654">MSSLLVDNIGELVTNVVGGGEAGPLGIRRNSALLVEDGQVAWIGPARDAPAADRRIDAEGAAVLPGFVDSHAHLVFAGDRAAEFAARMAGQPYTGGGIRTTVGATRAASDDELRATVRRLRAEAMRQGTTTIEIKSGYGLTVADEARSLRIAAEFTEETTFLGAHVVPAEYAHRPDDYVGMVCGPMLAAAAPYARWIDVFCERGAFDVDHARAILACGQAVGLGVRVHANQLGPGPGVQLGVELGAASVDHCTHLTDADIDALVSTGTEGAGTATVATLLPGAEFSTRSPYPDARRLLDAGVAVALATDCNPGSSYTSSMPFCIALAVREMRMTPAEAVWAATAGGAMALRRDDVGRLRPGARADLMILDAPSHLHLAYRPGVPLIRQVLYNGVPQCRP</sequence>
<dbReference type="Pfam" id="PF01979">
    <property type="entry name" value="Amidohydro_1"/>
    <property type="match status" value="1"/>
</dbReference>
<evidence type="ECO:0000259" key="8">
    <source>
        <dbReference type="Pfam" id="PF01979"/>
    </source>
</evidence>
<comment type="pathway">
    <text evidence="7">Amino-acid degradation; L-histidine degradation into L-glutamate; N-formimidoyl-L-glutamate from L-histidine: step 3/3.</text>
</comment>
<evidence type="ECO:0000313" key="10">
    <source>
        <dbReference type="Proteomes" id="UP000199413"/>
    </source>
</evidence>
<dbReference type="GO" id="GO:0019556">
    <property type="term" value="P:L-histidine catabolic process to glutamate and formamide"/>
    <property type="evidence" value="ECO:0007669"/>
    <property type="project" value="UniProtKB-UniRule"/>
</dbReference>
<dbReference type="STRING" id="568872.GA0070624_2069"/>
<feature type="binding site" evidence="7">
    <location>
        <position position="73"/>
    </location>
    <ligand>
        <name>Zn(2+)</name>
        <dbReference type="ChEBI" id="CHEBI:29105"/>
    </ligand>
</feature>
<keyword evidence="10" id="KW-1185">Reference proteome</keyword>
<keyword evidence="6 7" id="KW-0408">Iron</keyword>
<feature type="binding site" evidence="7">
    <location>
        <position position="314"/>
    </location>
    <ligand>
        <name>4-imidazolone-5-propanoate</name>
        <dbReference type="ChEBI" id="CHEBI:77893"/>
    </ligand>
</feature>
<keyword evidence="3 7" id="KW-0378">Hydrolase</keyword>
<reference evidence="10" key="1">
    <citation type="submission" date="2016-06" db="EMBL/GenBank/DDBJ databases">
        <authorList>
            <person name="Varghese N."/>
            <person name="Submissions Spin"/>
        </authorList>
    </citation>
    <scope>NUCLEOTIDE SEQUENCE [LARGE SCALE GENOMIC DNA]</scope>
    <source>
        <strain evidence="10">DSM 45431</strain>
    </source>
</reference>
<comment type="cofactor">
    <cofactor evidence="7">
        <name>Zn(2+)</name>
        <dbReference type="ChEBI" id="CHEBI:29105"/>
    </cofactor>
    <cofactor evidence="7">
        <name>Fe(3+)</name>
        <dbReference type="ChEBI" id="CHEBI:29034"/>
    </cofactor>
    <text evidence="7">Binds 1 zinc or iron ion per subunit.</text>
</comment>
<feature type="binding site" evidence="7">
    <location>
        <position position="228"/>
    </location>
    <ligand>
        <name>Fe(3+)</name>
        <dbReference type="ChEBI" id="CHEBI:29034"/>
    </ligand>
</feature>
<evidence type="ECO:0000256" key="7">
    <source>
        <dbReference type="HAMAP-Rule" id="MF_00372"/>
    </source>
</evidence>
<dbReference type="AlphaFoldDB" id="A0A1C6RUD0"/>
<dbReference type="GO" id="GO:0005737">
    <property type="term" value="C:cytoplasm"/>
    <property type="evidence" value="ECO:0007669"/>
    <property type="project" value="UniProtKB-SubCell"/>
</dbReference>
<evidence type="ECO:0000256" key="2">
    <source>
        <dbReference type="ARBA" id="ARBA00022723"/>
    </source>
</evidence>
<feature type="binding site" evidence="7">
    <location>
        <position position="138"/>
    </location>
    <ligand>
        <name>N-formimidoyl-L-glutamate</name>
        <dbReference type="ChEBI" id="CHEBI:58928"/>
    </ligand>
</feature>
<keyword evidence="7" id="KW-0963">Cytoplasm</keyword>
<comment type="subcellular location">
    <subcellularLocation>
        <location evidence="7">Cytoplasm</location>
    </subcellularLocation>
</comment>
<dbReference type="Gene3D" id="3.20.20.140">
    <property type="entry name" value="Metal-dependent hydrolases"/>
    <property type="match status" value="1"/>
</dbReference>
<feature type="binding site" evidence="7">
    <location>
        <position position="71"/>
    </location>
    <ligand>
        <name>Fe(3+)</name>
        <dbReference type="ChEBI" id="CHEBI:29034"/>
    </ligand>
</feature>
<feature type="binding site" evidence="7">
    <location>
        <position position="231"/>
    </location>
    <ligand>
        <name>4-imidazolone-5-propanoate</name>
        <dbReference type="ChEBI" id="CHEBI:77893"/>
    </ligand>
</feature>
<accession>A0A1C6RUD0</accession>
<keyword evidence="5 7" id="KW-0862">Zinc</keyword>
<dbReference type="Gene3D" id="2.30.40.10">
    <property type="entry name" value="Urease, subunit C, domain 1"/>
    <property type="match status" value="1"/>
</dbReference>
<dbReference type="PANTHER" id="PTHR42752:SF1">
    <property type="entry name" value="IMIDAZOLONEPROPIONASE-RELATED"/>
    <property type="match status" value="1"/>
</dbReference>
<dbReference type="SUPFAM" id="SSF51338">
    <property type="entry name" value="Composite domain of metallo-dependent hydrolases"/>
    <property type="match status" value="1"/>
</dbReference>
<feature type="binding site" evidence="7">
    <location>
        <position position="165"/>
    </location>
    <ligand>
        <name>4-imidazolone-5-propanoate</name>
        <dbReference type="ChEBI" id="CHEBI:77893"/>
    </ligand>
</feature>
<feature type="binding site" evidence="7">
    <location>
        <position position="313"/>
    </location>
    <ligand>
        <name>N-formimidoyl-L-glutamate</name>
        <dbReference type="ChEBI" id="CHEBI:58928"/>
    </ligand>
</feature>
<dbReference type="GO" id="GO:0005506">
    <property type="term" value="F:iron ion binding"/>
    <property type="evidence" value="ECO:0007669"/>
    <property type="project" value="UniProtKB-UniRule"/>
</dbReference>
<dbReference type="InterPro" id="IPR011059">
    <property type="entry name" value="Metal-dep_hydrolase_composite"/>
</dbReference>
<evidence type="ECO:0000313" key="9">
    <source>
        <dbReference type="EMBL" id="SCL20668.1"/>
    </source>
</evidence>
<dbReference type="SUPFAM" id="SSF51556">
    <property type="entry name" value="Metallo-dependent hydrolases"/>
    <property type="match status" value="1"/>
</dbReference>
<feature type="binding site" evidence="7">
    <location>
        <position position="311"/>
    </location>
    <ligand>
        <name>N-formimidoyl-L-glutamate</name>
        <dbReference type="ChEBI" id="CHEBI:58928"/>
    </ligand>
</feature>
<evidence type="ECO:0000256" key="3">
    <source>
        <dbReference type="ARBA" id="ARBA00022801"/>
    </source>
</evidence>
<evidence type="ECO:0000256" key="6">
    <source>
        <dbReference type="ARBA" id="ARBA00023004"/>
    </source>
</evidence>
<evidence type="ECO:0000256" key="5">
    <source>
        <dbReference type="ARBA" id="ARBA00022833"/>
    </source>
</evidence>
<dbReference type="Proteomes" id="UP000199413">
    <property type="component" value="Unassembled WGS sequence"/>
</dbReference>
<evidence type="ECO:0000256" key="1">
    <source>
        <dbReference type="ARBA" id="ARBA00012864"/>
    </source>
</evidence>
<feature type="domain" description="Amidohydrolase-related" evidence="8">
    <location>
        <begin position="249"/>
        <end position="371"/>
    </location>
</feature>
<comment type="catalytic activity">
    <reaction evidence="7">
        <text>4-imidazolone-5-propanoate + H2O = N-formimidoyl-L-glutamate</text>
        <dbReference type="Rhea" id="RHEA:23660"/>
        <dbReference type="ChEBI" id="CHEBI:15377"/>
        <dbReference type="ChEBI" id="CHEBI:58928"/>
        <dbReference type="ChEBI" id="CHEBI:77893"/>
        <dbReference type="EC" id="3.5.2.7"/>
    </reaction>
</comment>
<organism evidence="9 10">
    <name type="scientific">Micromonospora rhizosphaerae</name>
    <dbReference type="NCBI Taxonomy" id="568872"/>
    <lineage>
        <taxon>Bacteria</taxon>
        <taxon>Bacillati</taxon>
        <taxon>Actinomycetota</taxon>
        <taxon>Actinomycetes</taxon>
        <taxon>Micromonosporales</taxon>
        <taxon>Micromonosporaceae</taxon>
        <taxon>Micromonospora</taxon>
    </lineage>
</organism>
<dbReference type="UniPathway" id="UPA00379">
    <property type="reaction ID" value="UER00551"/>
</dbReference>
<keyword evidence="4 7" id="KW-0369">Histidine metabolism</keyword>
<feature type="binding site" evidence="7">
    <location>
        <position position="309"/>
    </location>
    <ligand>
        <name>Fe(3+)</name>
        <dbReference type="ChEBI" id="CHEBI:29034"/>
    </ligand>
</feature>
<dbReference type="GO" id="GO:0019557">
    <property type="term" value="P:L-histidine catabolic process to glutamate and formate"/>
    <property type="evidence" value="ECO:0007669"/>
    <property type="project" value="UniProtKB-UniPathway"/>
</dbReference>
<dbReference type="PANTHER" id="PTHR42752">
    <property type="entry name" value="IMIDAZOLONEPROPIONASE"/>
    <property type="match status" value="1"/>
</dbReference>
<comment type="similarity">
    <text evidence="7">Belongs to the metallo-dependent hydrolases superfamily. HutI family.</text>
</comment>
<dbReference type="OrthoDB" id="9776455at2"/>
<dbReference type="InterPro" id="IPR006680">
    <property type="entry name" value="Amidohydro-rel"/>
</dbReference>
<evidence type="ECO:0000256" key="4">
    <source>
        <dbReference type="ARBA" id="ARBA00022808"/>
    </source>
</evidence>
<protein>
    <recommendedName>
        <fullName evidence="1 7">Imidazolonepropionase</fullName>
        <ecNumber evidence="1 7">3.5.2.7</ecNumber>
    </recommendedName>
    <alternativeName>
        <fullName evidence="7">Imidazolone-5-propionate hydrolase</fullName>
    </alternativeName>
</protein>
<dbReference type="InterPro" id="IPR005920">
    <property type="entry name" value="HutI"/>
</dbReference>
<dbReference type="NCBIfam" id="TIGR01224">
    <property type="entry name" value="hutI"/>
    <property type="match status" value="1"/>
</dbReference>
<keyword evidence="2 7" id="KW-0479">Metal-binding</keyword>
<dbReference type="EMBL" id="FMHV01000002">
    <property type="protein sequence ID" value="SCL20668.1"/>
    <property type="molecule type" value="Genomic_DNA"/>
</dbReference>